<dbReference type="HOGENOM" id="CLU_173745_0_0_1"/>
<evidence type="ECO:0008006" key="5">
    <source>
        <dbReference type="Google" id="ProtNLM"/>
    </source>
</evidence>
<evidence type="ECO:0000256" key="2">
    <source>
        <dbReference type="SAM" id="Phobius"/>
    </source>
</evidence>
<keyword evidence="2" id="KW-0472">Membrane</keyword>
<reference evidence="4" key="1">
    <citation type="submission" date="2013-06" db="EMBL/GenBank/DDBJ databases">
        <authorList>
            <person name="Zhao Q."/>
        </authorList>
    </citation>
    <scope>NUCLEOTIDE SEQUENCE</scope>
    <source>
        <strain evidence="4">cv. W1943</strain>
    </source>
</reference>
<proteinExistence type="predicted"/>
<feature type="compositionally biased region" description="Basic and acidic residues" evidence="1">
    <location>
        <begin position="63"/>
        <end position="73"/>
    </location>
</feature>
<keyword evidence="2" id="KW-0812">Transmembrane</keyword>
<dbReference type="Proteomes" id="UP000008022">
    <property type="component" value="Unassembled WGS sequence"/>
</dbReference>
<evidence type="ECO:0000313" key="4">
    <source>
        <dbReference type="Proteomes" id="UP000008022"/>
    </source>
</evidence>
<keyword evidence="4" id="KW-1185">Reference proteome</keyword>
<feature type="transmembrane region" description="Helical" evidence="2">
    <location>
        <begin position="6"/>
        <end position="26"/>
    </location>
</feature>
<protein>
    <recommendedName>
        <fullName evidence="5">Transmembrane protein</fullName>
    </recommendedName>
</protein>
<name>A0A0E0P218_ORYRU</name>
<reference evidence="3" key="2">
    <citation type="submission" date="2015-06" db="UniProtKB">
        <authorList>
            <consortium name="EnsemblPlants"/>
        </authorList>
    </citation>
    <scope>IDENTIFICATION</scope>
</reference>
<accession>A0A0E0P218</accession>
<feature type="region of interest" description="Disordered" evidence="1">
    <location>
        <begin position="45"/>
        <end position="73"/>
    </location>
</feature>
<evidence type="ECO:0000313" key="3">
    <source>
        <dbReference type="EnsemblPlants" id="ORUFI03G37650.1"/>
    </source>
</evidence>
<feature type="compositionally biased region" description="Pro residues" evidence="1">
    <location>
        <begin position="46"/>
        <end position="61"/>
    </location>
</feature>
<dbReference type="EnsemblPlants" id="ORUFI03G37650.1">
    <property type="protein sequence ID" value="ORUFI03G37650.1"/>
    <property type="gene ID" value="ORUFI03G37650"/>
</dbReference>
<dbReference type="OMA" id="AHEPFHM"/>
<evidence type="ECO:0000256" key="1">
    <source>
        <dbReference type="SAM" id="MobiDB-lite"/>
    </source>
</evidence>
<dbReference type="AlphaFoldDB" id="A0A0E0P218"/>
<dbReference type="STRING" id="4529.A0A0E0P218"/>
<keyword evidence="2" id="KW-1133">Transmembrane helix</keyword>
<sequence length="73" mass="7786">MGFVLVISLPFIFFSILLGFGCYFLGKHKGREEMRTGVGAQVYGTPLPPPGVGAPPPPPEPFTAKKDGPENLV</sequence>
<dbReference type="eggNOG" id="KOG0001">
    <property type="taxonomic scope" value="Eukaryota"/>
</dbReference>
<organism evidence="3 4">
    <name type="scientific">Oryza rufipogon</name>
    <name type="common">Brownbeard rice</name>
    <name type="synonym">Asian wild rice</name>
    <dbReference type="NCBI Taxonomy" id="4529"/>
    <lineage>
        <taxon>Eukaryota</taxon>
        <taxon>Viridiplantae</taxon>
        <taxon>Streptophyta</taxon>
        <taxon>Embryophyta</taxon>
        <taxon>Tracheophyta</taxon>
        <taxon>Spermatophyta</taxon>
        <taxon>Magnoliopsida</taxon>
        <taxon>Liliopsida</taxon>
        <taxon>Poales</taxon>
        <taxon>Poaceae</taxon>
        <taxon>BOP clade</taxon>
        <taxon>Oryzoideae</taxon>
        <taxon>Oryzeae</taxon>
        <taxon>Oryzinae</taxon>
        <taxon>Oryza</taxon>
    </lineage>
</organism>
<dbReference type="Gramene" id="ORUFI03G37650.1">
    <property type="protein sequence ID" value="ORUFI03G37650.1"/>
    <property type="gene ID" value="ORUFI03G37650"/>
</dbReference>